<evidence type="ECO:0000313" key="4">
    <source>
        <dbReference type="EMBL" id="XCG63059.1"/>
    </source>
</evidence>
<dbReference type="SUPFAM" id="SSF53335">
    <property type="entry name" value="S-adenosyl-L-methionine-dependent methyltransferases"/>
    <property type="match status" value="1"/>
</dbReference>
<proteinExistence type="predicted"/>
<dbReference type="EMBL" id="CP159218">
    <property type="protein sequence ID" value="XCG63059.1"/>
    <property type="molecule type" value="Genomic_DNA"/>
</dbReference>
<gene>
    <name evidence="4" type="ORF">ABLG96_17885</name>
</gene>
<dbReference type="EC" id="2.1.-.-" evidence="4"/>
<dbReference type="Pfam" id="PF13649">
    <property type="entry name" value="Methyltransf_25"/>
    <property type="match status" value="1"/>
</dbReference>
<dbReference type="PANTHER" id="PTHR43861">
    <property type="entry name" value="TRANS-ACONITATE 2-METHYLTRANSFERASE-RELATED"/>
    <property type="match status" value="1"/>
</dbReference>
<name>A0AAU8DM45_9ACTN</name>
<dbReference type="GO" id="GO:0032259">
    <property type="term" value="P:methylation"/>
    <property type="evidence" value="ECO:0007669"/>
    <property type="project" value="UniProtKB-KW"/>
</dbReference>
<dbReference type="Gene3D" id="3.40.50.150">
    <property type="entry name" value="Vaccinia Virus protein VP39"/>
    <property type="match status" value="1"/>
</dbReference>
<dbReference type="InterPro" id="IPR041698">
    <property type="entry name" value="Methyltransf_25"/>
</dbReference>
<dbReference type="AlphaFoldDB" id="A0AAU8DM45"/>
<organism evidence="4">
    <name type="scientific">Nakamurella sp. A5-74</name>
    <dbReference type="NCBI Taxonomy" id="3158264"/>
    <lineage>
        <taxon>Bacteria</taxon>
        <taxon>Bacillati</taxon>
        <taxon>Actinomycetota</taxon>
        <taxon>Actinomycetes</taxon>
        <taxon>Nakamurellales</taxon>
        <taxon>Nakamurellaceae</taxon>
        <taxon>Nakamurella</taxon>
    </lineage>
</organism>
<dbReference type="GO" id="GO:0008168">
    <property type="term" value="F:methyltransferase activity"/>
    <property type="evidence" value="ECO:0007669"/>
    <property type="project" value="UniProtKB-KW"/>
</dbReference>
<evidence type="ECO:0000256" key="1">
    <source>
        <dbReference type="ARBA" id="ARBA00022603"/>
    </source>
</evidence>
<keyword evidence="1 4" id="KW-0489">Methyltransferase</keyword>
<protein>
    <submittedName>
        <fullName evidence="4">Class I SAM-dependent methyltransferase</fullName>
        <ecNumber evidence="4">2.1.-.-</ecNumber>
    </submittedName>
</protein>
<reference evidence="4" key="1">
    <citation type="submission" date="2024-05" db="EMBL/GenBank/DDBJ databases">
        <authorList>
            <person name="Cai S.Y."/>
            <person name="Jin L.M."/>
            <person name="Li H.R."/>
        </authorList>
    </citation>
    <scope>NUCLEOTIDE SEQUENCE</scope>
    <source>
        <strain evidence="4">A5-74</strain>
    </source>
</reference>
<accession>A0AAU8DM45</accession>
<evidence type="ECO:0000256" key="2">
    <source>
        <dbReference type="ARBA" id="ARBA00022679"/>
    </source>
</evidence>
<dbReference type="PANTHER" id="PTHR43861:SF1">
    <property type="entry name" value="TRANS-ACONITATE 2-METHYLTRANSFERASE"/>
    <property type="match status" value="1"/>
</dbReference>
<sequence length="268" mass="29234">MAHQHLTEMLDLDVEVLHDHHREVIALAGTLVPAEPHIIDLGAGTGAGTLALARQLSDAQLTAVDIDDEMLAHLRHRATELGVGQRIRTVRADLDDTWPTDLGPADLIWASAAMHHFADPARALGQARAALRPGGAIMITELDSFPKFLSDPVGSAIEDRCHDEMARHRAAAGMHMNEDWGAHLTAAGFVAEAERRFDIDLRAPLPQRALRYAQVCLSRMGERLGDRLSRVDLATLGDIAANLSEQDLVIRATRLVWIGRVPRSVPSP</sequence>
<evidence type="ECO:0000259" key="3">
    <source>
        <dbReference type="Pfam" id="PF13649"/>
    </source>
</evidence>
<feature type="domain" description="Methyltransferase" evidence="3">
    <location>
        <begin position="38"/>
        <end position="135"/>
    </location>
</feature>
<dbReference type="InterPro" id="IPR029063">
    <property type="entry name" value="SAM-dependent_MTases_sf"/>
</dbReference>
<keyword evidence="2 4" id="KW-0808">Transferase</keyword>
<dbReference type="RefSeq" id="WP_353648674.1">
    <property type="nucleotide sequence ID" value="NZ_CP159218.1"/>
</dbReference>
<dbReference type="CDD" id="cd02440">
    <property type="entry name" value="AdoMet_MTases"/>
    <property type="match status" value="1"/>
</dbReference>